<dbReference type="CDD" id="cd02909">
    <property type="entry name" value="cupin_pirin_N"/>
    <property type="match status" value="1"/>
</dbReference>
<dbReference type="Pfam" id="PF02678">
    <property type="entry name" value="Pirin"/>
    <property type="match status" value="1"/>
</dbReference>
<evidence type="ECO:0000259" key="2">
    <source>
        <dbReference type="Pfam" id="PF02678"/>
    </source>
</evidence>
<dbReference type="PANTHER" id="PTHR13903:SF8">
    <property type="entry name" value="PIRIN"/>
    <property type="match status" value="1"/>
</dbReference>
<organism evidence="4">
    <name type="scientific">hydrothermal vent metagenome</name>
    <dbReference type="NCBI Taxonomy" id="652676"/>
    <lineage>
        <taxon>unclassified sequences</taxon>
        <taxon>metagenomes</taxon>
        <taxon>ecological metagenomes</taxon>
    </lineage>
</organism>
<dbReference type="InterPro" id="IPR012093">
    <property type="entry name" value="Pirin"/>
</dbReference>
<dbReference type="CDD" id="cd02247">
    <property type="entry name" value="cupin_pirin_C"/>
    <property type="match status" value="1"/>
</dbReference>
<protein>
    <submittedName>
        <fullName evidence="4">Pirin-related protein</fullName>
    </submittedName>
</protein>
<sequence>MSHRTLQTIIPSHPSSDGDGVKIRRIALFDKPVADPFLMLDELGSDNPDDYIGGFPPHPHRGMETLTYLRFGTLEHRDHLGNRGEIRSGGAQWMSAGKGIIHSEMPSREMSRLHGFQLWINLPAKHKMDAPKYRDVPADEITECTLNTGINAKAIAGNWQLNGQKLQGPLQDLAAQARYLDLYLPAGSEVTIPIDTGHNALAYVYEGQLETSPAAPEKSLLVFNQTGDTLLLQAKSDTQLLLLTGKAIEEPIAHYGPFVMNTREEIEQAIQDYNNGLFGN</sequence>
<comment type="similarity">
    <text evidence="1">Belongs to the pirin family.</text>
</comment>
<reference evidence="4" key="1">
    <citation type="submission" date="2015-10" db="EMBL/GenBank/DDBJ databases">
        <authorList>
            <person name="Gilbert D.G."/>
        </authorList>
    </citation>
    <scope>NUCLEOTIDE SEQUENCE</scope>
</reference>
<proteinExistence type="inferred from homology"/>
<dbReference type="InterPro" id="IPR011051">
    <property type="entry name" value="RmlC_Cupin_sf"/>
</dbReference>
<dbReference type="SUPFAM" id="SSF51182">
    <property type="entry name" value="RmlC-like cupins"/>
    <property type="match status" value="1"/>
</dbReference>
<dbReference type="Gene3D" id="2.60.120.10">
    <property type="entry name" value="Jelly Rolls"/>
    <property type="match status" value="2"/>
</dbReference>
<gene>
    <name evidence="4" type="ORF">MGWOODY_Tha451</name>
</gene>
<evidence type="ECO:0000259" key="3">
    <source>
        <dbReference type="Pfam" id="PF05726"/>
    </source>
</evidence>
<dbReference type="InterPro" id="IPR003829">
    <property type="entry name" value="Pirin_N_dom"/>
</dbReference>
<dbReference type="PIRSF" id="PIRSF006232">
    <property type="entry name" value="Pirin"/>
    <property type="match status" value="1"/>
</dbReference>
<feature type="domain" description="Pirin N-terminal" evidence="2">
    <location>
        <begin position="34"/>
        <end position="120"/>
    </location>
</feature>
<dbReference type="Pfam" id="PF05726">
    <property type="entry name" value="Pirin_C"/>
    <property type="match status" value="1"/>
</dbReference>
<dbReference type="EMBL" id="CZQC01000043">
    <property type="protein sequence ID" value="CUS41504.1"/>
    <property type="molecule type" value="Genomic_DNA"/>
</dbReference>
<accession>A0A160TEC6</accession>
<evidence type="ECO:0000313" key="4">
    <source>
        <dbReference type="EMBL" id="CUS41504.1"/>
    </source>
</evidence>
<dbReference type="InterPro" id="IPR014710">
    <property type="entry name" value="RmlC-like_jellyroll"/>
</dbReference>
<dbReference type="AlphaFoldDB" id="A0A160TEC6"/>
<name>A0A160TEC6_9ZZZZ</name>
<dbReference type="PANTHER" id="PTHR13903">
    <property type="entry name" value="PIRIN-RELATED"/>
    <property type="match status" value="1"/>
</dbReference>
<evidence type="ECO:0000256" key="1">
    <source>
        <dbReference type="ARBA" id="ARBA00008416"/>
    </source>
</evidence>
<feature type="domain" description="Pirin C-terminal" evidence="3">
    <location>
        <begin position="179"/>
        <end position="279"/>
    </location>
</feature>
<dbReference type="InterPro" id="IPR008778">
    <property type="entry name" value="Pirin_C_dom"/>
</dbReference>